<protein>
    <submittedName>
        <fullName evidence="1">FAD binding domain-containing protein</fullName>
    </submittedName>
</protein>
<reference evidence="1" key="1">
    <citation type="journal article" date="2020" name="Stud. Mycol.">
        <title>101 Dothideomycetes genomes: a test case for predicting lifestyles and emergence of pathogens.</title>
        <authorList>
            <person name="Haridas S."/>
            <person name="Albert R."/>
            <person name="Binder M."/>
            <person name="Bloem J."/>
            <person name="Labutti K."/>
            <person name="Salamov A."/>
            <person name="Andreopoulos B."/>
            <person name="Baker S."/>
            <person name="Barry K."/>
            <person name="Bills G."/>
            <person name="Bluhm B."/>
            <person name="Cannon C."/>
            <person name="Castanera R."/>
            <person name="Culley D."/>
            <person name="Daum C."/>
            <person name="Ezra D."/>
            <person name="Gonzalez J."/>
            <person name="Henrissat B."/>
            <person name="Kuo A."/>
            <person name="Liang C."/>
            <person name="Lipzen A."/>
            <person name="Lutzoni F."/>
            <person name="Magnuson J."/>
            <person name="Mondo S."/>
            <person name="Nolan M."/>
            <person name="Ohm R."/>
            <person name="Pangilinan J."/>
            <person name="Park H.-J."/>
            <person name="Ramirez L."/>
            <person name="Alfaro M."/>
            <person name="Sun H."/>
            <person name="Tritt A."/>
            <person name="Yoshinaga Y."/>
            <person name="Zwiers L.-H."/>
            <person name="Turgeon B."/>
            <person name="Goodwin S."/>
            <person name="Spatafora J."/>
            <person name="Crous P."/>
            <person name="Grigoriev I."/>
        </authorList>
    </citation>
    <scope>NUCLEOTIDE SEQUENCE</scope>
    <source>
        <strain evidence="1">CBS 525.71</strain>
    </source>
</reference>
<proteinExistence type="predicted"/>
<evidence type="ECO:0000313" key="1">
    <source>
        <dbReference type="EMBL" id="KAF2621246.1"/>
    </source>
</evidence>
<name>A0ACB6RH34_9PLEO</name>
<dbReference type="EMBL" id="MU006758">
    <property type="protein sequence ID" value="KAF2621246.1"/>
    <property type="molecule type" value="Genomic_DNA"/>
</dbReference>
<accession>A0ACB6RH34</accession>
<gene>
    <name evidence="1" type="ORF">BU25DRAFT_354863</name>
</gene>
<sequence length="551" mass="61549">MTASGGFRVIIAGGGISGLTLANALEKAGIEYVLLEARDIIAPKVGASIGFFQNGGRILDQLGCLEAIEKDSCALHRTRSRDKHGRQFAYPALFIEREVALRIMYDNLQDKSKIKLQKRISKVDHNENEVTVTCSDSTTFRGDILVGCDGVHSVVRHEMWRLAHLHEQRSFDPSDKESLFAEYQCLFGISTQTKGVVDGEVTVNYDEDFSTMIIGGKQKVFWFMFKKMDKICTSTELPRYTKKDAEVFADNIEYYTLTPELTFGDLWRNRTTYTLVPTEEAQLKRWSWGRIACVGDCVHKMTPNMGAGGNAAMETAAALANELKNMVDTAEKGKPTYDSIKAHLGNYQKLRDTRLTAILKAANDLTRMHALATLKDKIFAVWVLPHAGDFMSNLQSDMITGAVKLDYLPIPERSLRGTMPFNPSQGLGQTESKVWRAARGLPFLGITAAALYFMWGICLPHALERIGEILEKGVQNNIGEAVHVKPLHSFYGFEFLDSRFRGLVACFASLQFVDLNCSWQSLTFLTDAGIVYSILLIESVRRANIMTLAYV</sequence>
<comment type="caution">
    <text evidence="1">The sequence shown here is derived from an EMBL/GenBank/DDBJ whole genome shotgun (WGS) entry which is preliminary data.</text>
</comment>
<organism evidence="1 2">
    <name type="scientific">Macroventuria anomochaeta</name>
    <dbReference type="NCBI Taxonomy" id="301207"/>
    <lineage>
        <taxon>Eukaryota</taxon>
        <taxon>Fungi</taxon>
        <taxon>Dikarya</taxon>
        <taxon>Ascomycota</taxon>
        <taxon>Pezizomycotina</taxon>
        <taxon>Dothideomycetes</taxon>
        <taxon>Pleosporomycetidae</taxon>
        <taxon>Pleosporales</taxon>
        <taxon>Pleosporineae</taxon>
        <taxon>Didymellaceae</taxon>
        <taxon>Macroventuria</taxon>
    </lineage>
</organism>
<evidence type="ECO:0000313" key="2">
    <source>
        <dbReference type="Proteomes" id="UP000799754"/>
    </source>
</evidence>
<keyword evidence="2" id="KW-1185">Reference proteome</keyword>
<dbReference type="Proteomes" id="UP000799754">
    <property type="component" value="Unassembled WGS sequence"/>
</dbReference>